<comment type="caution">
    <text evidence="1">The sequence shown here is derived from an EMBL/GenBank/DDBJ whole genome shotgun (WGS) entry which is preliminary data.</text>
</comment>
<dbReference type="AlphaFoldDB" id="A0A5J5GDK1"/>
<protein>
    <submittedName>
        <fullName evidence="1">Uncharacterized protein</fullName>
    </submittedName>
</protein>
<sequence>MSNREELLDMAVHALAPLMDDNKNASAMDLYDDSMRIGQMLIDKVDETVAQSPDAPPRDELMDMGVHAFSALLKGRGTADAAGLLDETMAVARSLIAKVDATLAAEGDGMDREELMDVAVHAQSGFLIGRPKMPADELSDACIAVAKDMIAQADRATS</sequence>
<keyword evidence="2" id="KW-1185">Reference proteome</keyword>
<evidence type="ECO:0000313" key="2">
    <source>
        <dbReference type="Proteomes" id="UP000326554"/>
    </source>
</evidence>
<organism evidence="1 2">
    <name type="scientific">Histidinibacterium aquaticum</name>
    <dbReference type="NCBI Taxonomy" id="2613962"/>
    <lineage>
        <taxon>Bacteria</taxon>
        <taxon>Pseudomonadati</taxon>
        <taxon>Pseudomonadota</taxon>
        <taxon>Alphaproteobacteria</taxon>
        <taxon>Rhodobacterales</taxon>
        <taxon>Paracoccaceae</taxon>
        <taxon>Histidinibacterium</taxon>
    </lineage>
</organism>
<gene>
    <name evidence="1" type="ORF">F3S47_16645</name>
</gene>
<dbReference type="Proteomes" id="UP000326554">
    <property type="component" value="Unassembled WGS sequence"/>
</dbReference>
<proteinExistence type="predicted"/>
<name>A0A5J5GDK1_9RHOB</name>
<reference evidence="1 2" key="1">
    <citation type="submission" date="2019-09" db="EMBL/GenBank/DDBJ databases">
        <authorList>
            <person name="Park J.-S."/>
            <person name="Choi H.-J."/>
        </authorList>
    </citation>
    <scope>NUCLEOTIDE SEQUENCE [LARGE SCALE GENOMIC DNA]</scope>
    <source>
        <strain evidence="1 2">176SS1-4</strain>
    </source>
</reference>
<dbReference type="RefSeq" id="WP_150446439.1">
    <property type="nucleotide sequence ID" value="NZ_VYQE01000006.1"/>
</dbReference>
<dbReference type="EMBL" id="VYQE01000006">
    <property type="protein sequence ID" value="KAA9005534.1"/>
    <property type="molecule type" value="Genomic_DNA"/>
</dbReference>
<accession>A0A5J5GDK1</accession>
<evidence type="ECO:0000313" key="1">
    <source>
        <dbReference type="EMBL" id="KAA9005534.1"/>
    </source>
</evidence>